<dbReference type="Pfam" id="PF01435">
    <property type="entry name" value="Peptidase_M48"/>
    <property type="match status" value="1"/>
</dbReference>
<keyword evidence="10" id="KW-1185">Reference proteome</keyword>
<dbReference type="OrthoDB" id="9810445at2"/>
<evidence type="ECO:0000313" key="10">
    <source>
        <dbReference type="Proteomes" id="UP000315364"/>
    </source>
</evidence>
<dbReference type="GO" id="GO:0046872">
    <property type="term" value="F:metal ion binding"/>
    <property type="evidence" value="ECO:0007669"/>
    <property type="project" value="UniProtKB-KW"/>
</dbReference>
<comment type="cofactor">
    <cofactor evidence="1">
        <name>Zn(2+)</name>
        <dbReference type="ChEBI" id="CHEBI:29105"/>
    </cofactor>
</comment>
<organism evidence="9 10">
    <name type="scientific">Devosia ginsengisoli</name>
    <dbReference type="NCBI Taxonomy" id="400770"/>
    <lineage>
        <taxon>Bacteria</taxon>
        <taxon>Pseudomonadati</taxon>
        <taxon>Pseudomonadota</taxon>
        <taxon>Alphaproteobacteria</taxon>
        <taxon>Hyphomicrobiales</taxon>
        <taxon>Devosiaceae</taxon>
        <taxon>Devosia</taxon>
    </lineage>
</organism>
<dbReference type="GO" id="GO:0051603">
    <property type="term" value="P:proteolysis involved in protein catabolic process"/>
    <property type="evidence" value="ECO:0007669"/>
    <property type="project" value="TreeGrafter"/>
</dbReference>
<dbReference type="InterPro" id="IPR001915">
    <property type="entry name" value="Peptidase_M48"/>
</dbReference>
<keyword evidence="3" id="KW-0479">Metal-binding</keyword>
<keyword evidence="4" id="KW-0378">Hydrolase</keyword>
<dbReference type="GO" id="GO:0004222">
    <property type="term" value="F:metalloendopeptidase activity"/>
    <property type="evidence" value="ECO:0007669"/>
    <property type="project" value="InterPro"/>
</dbReference>
<dbReference type="Proteomes" id="UP000315364">
    <property type="component" value="Chromosome"/>
</dbReference>
<feature type="compositionally biased region" description="Basic and acidic residues" evidence="7">
    <location>
        <begin position="10"/>
        <end position="19"/>
    </location>
</feature>
<name>A0A5B8LWI1_9HYPH</name>
<reference evidence="9 10" key="1">
    <citation type="submission" date="2019-07" db="EMBL/GenBank/DDBJ databases">
        <title>Full genome sequence of Devosia sp. Gsoil 520.</title>
        <authorList>
            <person name="Im W.-T."/>
        </authorList>
    </citation>
    <scope>NUCLEOTIDE SEQUENCE [LARGE SCALE GENOMIC DNA]</scope>
    <source>
        <strain evidence="9 10">Gsoil 520</strain>
    </source>
</reference>
<gene>
    <name evidence="9" type="ORF">FPZ08_13825</name>
</gene>
<proteinExistence type="predicted"/>
<dbReference type="PANTHER" id="PTHR22726:SF1">
    <property type="entry name" value="METALLOENDOPEPTIDASE OMA1, MITOCHONDRIAL"/>
    <property type="match status" value="1"/>
</dbReference>
<evidence type="ECO:0000256" key="1">
    <source>
        <dbReference type="ARBA" id="ARBA00001947"/>
    </source>
</evidence>
<sequence length="520" mass="55130">MGGRSGWSAHRSDPSRADRGSGNAMTGLGQIAGMVRPALRAGVLAMSLLALAACSSLVGGNIAVSKTGDNPAPTVVPEGTDPEDVVIGRREHPRIIAAYGGVYSDRPAEIMVARIVGRLLAAANQPNAQFQVTILDSSEVNAFALPGGYIYVTRGILALASDTSELAAVLAHEIAHVTLRHARARTDRTRTTEIVDRVITGVFGGDTSTDATANRTRESMAAFSQNQELEADREGIKFAGKAGYDPQAAARFLGVMSRFASFSAGEGGDDGFLSSHPSTPARIQKAMDTARTMFGQAQVGETDRDGYLNSIAGLTFGDSPAQGSIVGRRFIHTASKFTFTVPEGYTLQNSQSAVVGVAGDGEAVRFDSADVQPNVPLADYLRSGWIAGLKADSVTTQNYNGIEMASGLAQTDQWFFRVSVMRLDGQVYRFIFAAKGDSSRFKAGAEATLKSFRRTEASDLNQVRKVAVRVVTAKAGDSADSLARQMAGLNRGSELFYIINDLYPGDPVVVGAKYKVVVLQ</sequence>
<dbReference type="AlphaFoldDB" id="A0A5B8LWI1"/>
<evidence type="ECO:0000256" key="6">
    <source>
        <dbReference type="ARBA" id="ARBA00023049"/>
    </source>
</evidence>
<evidence type="ECO:0000256" key="2">
    <source>
        <dbReference type="ARBA" id="ARBA00022670"/>
    </source>
</evidence>
<evidence type="ECO:0000259" key="8">
    <source>
        <dbReference type="Pfam" id="PF01435"/>
    </source>
</evidence>
<evidence type="ECO:0000256" key="3">
    <source>
        <dbReference type="ARBA" id="ARBA00022723"/>
    </source>
</evidence>
<dbReference type="CDD" id="cd07324">
    <property type="entry name" value="M48C_Oma1-like"/>
    <property type="match status" value="1"/>
</dbReference>
<dbReference type="InterPro" id="IPR051156">
    <property type="entry name" value="Mito/Outer_Membr_Metalloprot"/>
</dbReference>
<dbReference type="GO" id="GO:0016020">
    <property type="term" value="C:membrane"/>
    <property type="evidence" value="ECO:0007669"/>
    <property type="project" value="TreeGrafter"/>
</dbReference>
<dbReference type="KEGG" id="dea:FPZ08_13825"/>
<keyword evidence="6 9" id="KW-0482">Metalloprotease</keyword>
<accession>A0A5B8LWI1</accession>
<feature type="domain" description="Peptidase M48" evidence="8">
    <location>
        <begin position="112"/>
        <end position="287"/>
    </location>
</feature>
<dbReference type="PANTHER" id="PTHR22726">
    <property type="entry name" value="METALLOENDOPEPTIDASE OMA1"/>
    <property type="match status" value="1"/>
</dbReference>
<dbReference type="EMBL" id="CP042304">
    <property type="protein sequence ID" value="QDZ11730.1"/>
    <property type="molecule type" value="Genomic_DNA"/>
</dbReference>
<protein>
    <submittedName>
        <fullName evidence="9">M48 family metalloprotease</fullName>
    </submittedName>
</protein>
<evidence type="ECO:0000313" key="9">
    <source>
        <dbReference type="EMBL" id="QDZ11730.1"/>
    </source>
</evidence>
<keyword evidence="5" id="KW-0862">Zinc</keyword>
<evidence type="ECO:0000256" key="7">
    <source>
        <dbReference type="SAM" id="MobiDB-lite"/>
    </source>
</evidence>
<feature type="region of interest" description="Disordered" evidence="7">
    <location>
        <begin position="1"/>
        <end position="24"/>
    </location>
</feature>
<evidence type="ECO:0000256" key="5">
    <source>
        <dbReference type="ARBA" id="ARBA00022833"/>
    </source>
</evidence>
<evidence type="ECO:0000256" key="4">
    <source>
        <dbReference type="ARBA" id="ARBA00022801"/>
    </source>
</evidence>
<dbReference type="Gene3D" id="3.30.2010.10">
    <property type="entry name" value="Metalloproteases ('zincins'), catalytic domain"/>
    <property type="match status" value="1"/>
</dbReference>
<keyword evidence="2 9" id="KW-0645">Protease</keyword>